<feature type="region of interest" description="Disordered" evidence="1">
    <location>
        <begin position="29"/>
        <end position="66"/>
    </location>
</feature>
<proteinExistence type="predicted"/>
<gene>
    <name evidence="2" type="ORF">EYF80_002097</name>
</gene>
<evidence type="ECO:0000256" key="1">
    <source>
        <dbReference type="SAM" id="MobiDB-lite"/>
    </source>
</evidence>
<evidence type="ECO:0000313" key="2">
    <source>
        <dbReference type="EMBL" id="TNN87750.1"/>
    </source>
</evidence>
<comment type="caution">
    <text evidence="2">The sequence shown here is derived from an EMBL/GenBank/DDBJ whole genome shotgun (WGS) entry which is preliminary data.</text>
</comment>
<sequence>MPKWQEMEQERESSSAATPNSYFVWLLSSSGTPGQPARLGRGDTLHRSGAEREGPGIFVAAERKRE</sequence>
<keyword evidence="3" id="KW-1185">Reference proteome</keyword>
<feature type="compositionally biased region" description="Basic and acidic residues" evidence="1">
    <location>
        <begin position="40"/>
        <end position="54"/>
    </location>
</feature>
<dbReference type="AlphaFoldDB" id="A0A4Z2JC67"/>
<accession>A0A4Z2JC67</accession>
<organism evidence="2 3">
    <name type="scientific">Liparis tanakae</name>
    <name type="common">Tanaka's snailfish</name>
    <dbReference type="NCBI Taxonomy" id="230148"/>
    <lineage>
        <taxon>Eukaryota</taxon>
        <taxon>Metazoa</taxon>
        <taxon>Chordata</taxon>
        <taxon>Craniata</taxon>
        <taxon>Vertebrata</taxon>
        <taxon>Euteleostomi</taxon>
        <taxon>Actinopterygii</taxon>
        <taxon>Neopterygii</taxon>
        <taxon>Teleostei</taxon>
        <taxon>Neoteleostei</taxon>
        <taxon>Acanthomorphata</taxon>
        <taxon>Eupercaria</taxon>
        <taxon>Perciformes</taxon>
        <taxon>Cottioidei</taxon>
        <taxon>Cottales</taxon>
        <taxon>Liparidae</taxon>
        <taxon>Liparis</taxon>
    </lineage>
</organism>
<reference evidence="2 3" key="1">
    <citation type="submission" date="2019-03" db="EMBL/GenBank/DDBJ databases">
        <title>First draft genome of Liparis tanakae, snailfish: a comprehensive survey of snailfish specific genes.</title>
        <authorList>
            <person name="Kim W."/>
            <person name="Song I."/>
            <person name="Jeong J.-H."/>
            <person name="Kim D."/>
            <person name="Kim S."/>
            <person name="Ryu S."/>
            <person name="Song J.Y."/>
            <person name="Lee S.K."/>
        </authorList>
    </citation>
    <scope>NUCLEOTIDE SEQUENCE [LARGE SCALE GENOMIC DNA]</scope>
    <source>
        <tissue evidence="2">Muscle</tissue>
    </source>
</reference>
<dbReference type="EMBL" id="SRLO01000009">
    <property type="protein sequence ID" value="TNN87750.1"/>
    <property type="molecule type" value="Genomic_DNA"/>
</dbReference>
<evidence type="ECO:0000313" key="3">
    <source>
        <dbReference type="Proteomes" id="UP000314294"/>
    </source>
</evidence>
<dbReference type="Proteomes" id="UP000314294">
    <property type="component" value="Unassembled WGS sequence"/>
</dbReference>
<protein>
    <submittedName>
        <fullName evidence="2">Uncharacterized protein</fullName>
    </submittedName>
</protein>
<name>A0A4Z2JC67_9TELE</name>